<organism evidence="2 3">
    <name type="scientific">Parasponia andersonii</name>
    <name type="common">Sponia andersonii</name>
    <dbReference type="NCBI Taxonomy" id="3476"/>
    <lineage>
        <taxon>Eukaryota</taxon>
        <taxon>Viridiplantae</taxon>
        <taxon>Streptophyta</taxon>
        <taxon>Embryophyta</taxon>
        <taxon>Tracheophyta</taxon>
        <taxon>Spermatophyta</taxon>
        <taxon>Magnoliopsida</taxon>
        <taxon>eudicotyledons</taxon>
        <taxon>Gunneridae</taxon>
        <taxon>Pentapetalae</taxon>
        <taxon>rosids</taxon>
        <taxon>fabids</taxon>
        <taxon>Rosales</taxon>
        <taxon>Cannabaceae</taxon>
        <taxon>Parasponia</taxon>
    </lineage>
</organism>
<evidence type="ECO:0000313" key="2">
    <source>
        <dbReference type="EMBL" id="PON74120.1"/>
    </source>
</evidence>
<reference evidence="3" key="1">
    <citation type="submission" date="2016-06" db="EMBL/GenBank/DDBJ databases">
        <title>Parallel loss of symbiosis genes in relatives of nitrogen-fixing non-legume Parasponia.</title>
        <authorList>
            <person name="Van Velzen R."/>
            <person name="Holmer R."/>
            <person name="Bu F."/>
            <person name="Rutten L."/>
            <person name="Van Zeijl A."/>
            <person name="Liu W."/>
            <person name="Santuari L."/>
            <person name="Cao Q."/>
            <person name="Sharma T."/>
            <person name="Shen D."/>
            <person name="Roswanjaya Y."/>
            <person name="Wardhani T."/>
            <person name="Kalhor M.S."/>
            <person name="Jansen J."/>
            <person name="Van den Hoogen J."/>
            <person name="Gungor B."/>
            <person name="Hartog M."/>
            <person name="Hontelez J."/>
            <person name="Verver J."/>
            <person name="Yang W.-C."/>
            <person name="Schijlen E."/>
            <person name="Repin R."/>
            <person name="Schilthuizen M."/>
            <person name="Schranz E."/>
            <person name="Heidstra R."/>
            <person name="Miyata K."/>
            <person name="Fedorova E."/>
            <person name="Kohlen W."/>
            <person name="Bisseling T."/>
            <person name="Smit S."/>
            <person name="Geurts R."/>
        </authorList>
    </citation>
    <scope>NUCLEOTIDE SEQUENCE [LARGE SCALE GENOMIC DNA]</scope>
    <source>
        <strain evidence="3">cv. WU1-14</strain>
    </source>
</reference>
<dbReference type="Proteomes" id="UP000237105">
    <property type="component" value="Unassembled WGS sequence"/>
</dbReference>
<gene>
    <name evidence="2" type="ORF">PanWU01x14_053300</name>
</gene>
<keyword evidence="3" id="KW-1185">Reference proteome</keyword>
<accession>A0A2P5DLE6</accession>
<evidence type="ECO:0000313" key="3">
    <source>
        <dbReference type="Proteomes" id="UP000237105"/>
    </source>
</evidence>
<protein>
    <recommendedName>
        <fullName evidence="4">Transmembrane protein</fullName>
    </recommendedName>
</protein>
<comment type="caution">
    <text evidence="2">The sequence shown here is derived from an EMBL/GenBank/DDBJ whole genome shotgun (WGS) entry which is preliminary data.</text>
</comment>
<dbReference type="EMBL" id="JXTB01000030">
    <property type="protein sequence ID" value="PON74120.1"/>
    <property type="molecule type" value="Genomic_DNA"/>
</dbReference>
<keyword evidence="1" id="KW-0812">Transmembrane</keyword>
<feature type="transmembrane region" description="Helical" evidence="1">
    <location>
        <begin position="20"/>
        <end position="44"/>
    </location>
</feature>
<evidence type="ECO:0000256" key="1">
    <source>
        <dbReference type="SAM" id="Phobius"/>
    </source>
</evidence>
<sequence>MIIVVVGIPTSSTTSTCTTFLSLGLSATTTMLTSFVTLAIFFFCKLCLEKLLFKIWLFLFLFLVNL</sequence>
<dbReference type="AlphaFoldDB" id="A0A2P5DLE6"/>
<evidence type="ECO:0008006" key="4">
    <source>
        <dbReference type="Google" id="ProtNLM"/>
    </source>
</evidence>
<keyword evidence="1" id="KW-1133">Transmembrane helix</keyword>
<proteinExistence type="predicted"/>
<keyword evidence="1" id="KW-0472">Membrane</keyword>
<name>A0A2P5DLE6_PARAD</name>